<feature type="region of interest" description="Disordered" evidence="1">
    <location>
        <begin position="481"/>
        <end position="514"/>
    </location>
</feature>
<dbReference type="Proteomes" id="UP000823405">
    <property type="component" value="Unassembled WGS sequence"/>
</dbReference>
<feature type="compositionally biased region" description="Polar residues" evidence="1">
    <location>
        <begin position="486"/>
        <end position="514"/>
    </location>
</feature>
<dbReference type="EMBL" id="JAAAIN010001222">
    <property type="protein sequence ID" value="KAG0305357.1"/>
    <property type="molecule type" value="Genomic_DNA"/>
</dbReference>
<reference evidence="3" key="1">
    <citation type="journal article" date="2020" name="Fungal Divers.">
        <title>Resolving the Mortierellaceae phylogeny through synthesis of multi-gene phylogenetics and phylogenomics.</title>
        <authorList>
            <person name="Vandepol N."/>
            <person name="Liber J."/>
            <person name="Desiro A."/>
            <person name="Na H."/>
            <person name="Kennedy M."/>
            <person name="Barry K."/>
            <person name="Grigoriev I.V."/>
            <person name="Miller A.N."/>
            <person name="O'Donnell K."/>
            <person name="Stajich J.E."/>
            <person name="Bonito G."/>
        </authorList>
    </citation>
    <scope>NUCLEOTIDE SEQUENCE</scope>
    <source>
        <strain evidence="3">NVP60</strain>
    </source>
</reference>
<evidence type="ECO:0000313" key="4">
    <source>
        <dbReference type="Proteomes" id="UP000823405"/>
    </source>
</evidence>
<feature type="transmembrane region" description="Helical" evidence="2">
    <location>
        <begin position="414"/>
        <end position="435"/>
    </location>
</feature>
<feature type="transmembrane region" description="Helical" evidence="2">
    <location>
        <begin position="12"/>
        <end position="31"/>
    </location>
</feature>
<evidence type="ECO:0000313" key="3">
    <source>
        <dbReference type="EMBL" id="KAG0305357.1"/>
    </source>
</evidence>
<sequence length="514" mass="56537">MKARTPLRTLTTTFFISSALVAVPIVIRFFVEEAITETNSSQELVSSRQIIPVGAITALTGWTFPVTYDTNVEEALTMAINSTMAIPRAVPKKRYRPKVSGYELLCDRFDIYAPSRKILVLPNDGCASIALISLDIDVSSDLSRMYIAPRSNDRVKVVIPALAGKYHKNKPEAVRELLIAPRVQYDGEECLTLNAEVTIADADRARITSSPTIVLTRCQLKSGKSITISSSSIKFLSPSNEMFHSIATSTFGTQNELVLAMQDSVNNSTLTTLPANEFEEVMVMEVKVTSNGVVALVCQWTRQSIAEVPHIACIYSISSAIITKPQPIDPNIAQRLVNKGLNPPWTNLTAAVTLSYLPLASKEKVSFDIPKILDDSVTVARYFASIGNNFVVDWEGSMVYIFFDTVEIVKGYEIPLGLLISIGGVMVACCIYLVATEFTLDARCRESLYMTISRELLGGRDGARPRLHRFHPETLEFEGQRRLVVPTSQPQSPEDVSVYPSQTPAGSQDPLTAL</sequence>
<dbReference type="OrthoDB" id="2405755at2759"/>
<gene>
    <name evidence="3" type="ORF">BGZ97_001135</name>
</gene>
<accession>A0A9P6QYE5</accession>
<proteinExistence type="predicted"/>
<organism evidence="3 4">
    <name type="scientific">Linnemannia gamsii</name>
    <dbReference type="NCBI Taxonomy" id="64522"/>
    <lineage>
        <taxon>Eukaryota</taxon>
        <taxon>Fungi</taxon>
        <taxon>Fungi incertae sedis</taxon>
        <taxon>Mucoromycota</taxon>
        <taxon>Mortierellomycotina</taxon>
        <taxon>Mortierellomycetes</taxon>
        <taxon>Mortierellales</taxon>
        <taxon>Mortierellaceae</taxon>
        <taxon>Linnemannia</taxon>
    </lineage>
</organism>
<evidence type="ECO:0000256" key="2">
    <source>
        <dbReference type="SAM" id="Phobius"/>
    </source>
</evidence>
<keyword evidence="2" id="KW-0812">Transmembrane</keyword>
<dbReference type="AlphaFoldDB" id="A0A9P6QYE5"/>
<evidence type="ECO:0000256" key="1">
    <source>
        <dbReference type="SAM" id="MobiDB-lite"/>
    </source>
</evidence>
<name>A0A9P6QYE5_9FUNG</name>
<keyword evidence="2" id="KW-0472">Membrane</keyword>
<protein>
    <recommendedName>
        <fullName evidence="5">Transmembrane protein</fullName>
    </recommendedName>
</protein>
<comment type="caution">
    <text evidence="3">The sequence shown here is derived from an EMBL/GenBank/DDBJ whole genome shotgun (WGS) entry which is preliminary data.</text>
</comment>
<keyword evidence="4" id="KW-1185">Reference proteome</keyword>
<evidence type="ECO:0008006" key="5">
    <source>
        <dbReference type="Google" id="ProtNLM"/>
    </source>
</evidence>
<keyword evidence="2" id="KW-1133">Transmembrane helix</keyword>